<dbReference type="AlphaFoldDB" id="A0A6A6I2I2"/>
<evidence type="ECO:0000313" key="1">
    <source>
        <dbReference type="EMBL" id="KAF2244496.1"/>
    </source>
</evidence>
<evidence type="ECO:0000313" key="2">
    <source>
        <dbReference type="Proteomes" id="UP000800094"/>
    </source>
</evidence>
<dbReference type="GeneID" id="54587226"/>
<reference evidence="1" key="1">
    <citation type="journal article" date="2020" name="Stud. Mycol.">
        <title>101 Dothideomycetes genomes: a test case for predicting lifestyles and emergence of pathogens.</title>
        <authorList>
            <person name="Haridas S."/>
            <person name="Albert R."/>
            <person name="Binder M."/>
            <person name="Bloem J."/>
            <person name="Labutti K."/>
            <person name="Salamov A."/>
            <person name="Andreopoulos B."/>
            <person name="Baker S."/>
            <person name="Barry K."/>
            <person name="Bills G."/>
            <person name="Bluhm B."/>
            <person name="Cannon C."/>
            <person name="Castanera R."/>
            <person name="Culley D."/>
            <person name="Daum C."/>
            <person name="Ezra D."/>
            <person name="Gonzalez J."/>
            <person name="Henrissat B."/>
            <person name="Kuo A."/>
            <person name="Liang C."/>
            <person name="Lipzen A."/>
            <person name="Lutzoni F."/>
            <person name="Magnuson J."/>
            <person name="Mondo S."/>
            <person name="Nolan M."/>
            <person name="Ohm R."/>
            <person name="Pangilinan J."/>
            <person name="Park H.-J."/>
            <person name="Ramirez L."/>
            <person name="Alfaro M."/>
            <person name="Sun H."/>
            <person name="Tritt A."/>
            <person name="Yoshinaga Y."/>
            <person name="Zwiers L.-H."/>
            <person name="Turgeon B."/>
            <person name="Goodwin S."/>
            <person name="Spatafora J."/>
            <person name="Crous P."/>
            <person name="Grigoriev I."/>
        </authorList>
    </citation>
    <scope>NUCLEOTIDE SEQUENCE</scope>
    <source>
        <strain evidence="1">CBS 122368</strain>
    </source>
</reference>
<dbReference type="OrthoDB" id="5272396at2759"/>
<dbReference type="Proteomes" id="UP000800094">
    <property type="component" value="Unassembled WGS sequence"/>
</dbReference>
<name>A0A6A6I2I2_9PLEO</name>
<sequence length="175" mass="19365">MEDMFERFTEQADVLHEFARVIAIVVPVADAALCDVLQEVAEALIRVGSVMRKAAGQGNGDSAILYRGLMEGRCRRARHSGWYASKSSLPQYVFRLMKSDPSDGSAEWQPSAKATPAIGFLDLPKELRDVIYREICGQRPHESHQWKLTGPDALSQDSCLDFAALLSRQADAKPS</sequence>
<accession>A0A6A6I2I2</accession>
<keyword evidence="2" id="KW-1185">Reference proteome</keyword>
<organism evidence="1 2">
    <name type="scientific">Trematosphaeria pertusa</name>
    <dbReference type="NCBI Taxonomy" id="390896"/>
    <lineage>
        <taxon>Eukaryota</taxon>
        <taxon>Fungi</taxon>
        <taxon>Dikarya</taxon>
        <taxon>Ascomycota</taxon>
        <taxon>Pezizomycotina</taxon>
        <taxon>Dothideomycetes</taxon>
        <taxon>Pleosporomycetidae</taxon>
        <taxon>Pleosporales</taxon>
        <taxon>Massarineae</taxon>
        <taxon>Trematosphaeriaceae</taxon>
        <taxon>Trematosphaeria</taxon>
    </lineage>
</organism>
<dbReference type="EMBL" id="ML987203">
    <property type="protein sequence ID" value="KAF2244496.1"/>
    <property type="molecule type" value="Genomic_DNA"/>
</dbReference>
<gene>
    <name evidence="1" type="ORF">BU26DRAFT_569472</name>
</gene>
<protein>
    <submittedName>
        <fullName evidence="1">Uncharacterized protein</fullName>
    </submittedName>
</protein>
<dbReference type="RefSeq" id="XP_033679500.1">
    <property type="nucleotide sequence ID" value="XM_033833896.1"/>
</dbReference>
<proteinExistence type="predicted"/>